<keyword evidence="5 6" id="KW-0472">Membrane</keyword>
<evidence type="ECO:0000313" key="9">
    <source>
        <dbReference type="Proteomes" id="UP000016566"/>
    </source>
</evidence>
<dbReference type="Gene3D" id="3.30.450.20">
    <property type="entry name" value="PAS domain"/>
    <property type="match status" value="1"/>
</dbReference>
<organism evidence="8 9">
    <name type="scientific">Limimaricola cinnabarinus LL-001</name>
    <dbReference type="NCBI Taxonomy" id="1337093"/>
    <lineage>
        <taxon>Bacteria</taxon>
        <taxon>Pseudomonadati</taxon>
        <taxon>Pseudomonadota</taxon>
        <taxon>Alphaproteobacteria</taxon>
        <taxon>Rhodobacterales</taxon>
        <taxon>Paracoccaceae</taxon>
        <taxon>Limimaricola</taxon>
    </lineage>
</organism>
<protein>
    <recommendedName>
        <fullName evidence="7">Cache domain-containing protein</fullName>
    </recommendedName>
</protein>
<dbReference type="Pfam" id="PF02743">
    <property type="entry name" value="dCache_1"/>
    <property type="match status" value="1"/>
</dbReference>
<feature type="transmembrane region" description="Helical" evidence="6">
    <location>
        <begin position="298"/>
        <end position="321"/>
    </location>
</feature>
<keyword evidence="4 6" id="KW-1133">Transmembrane helix</keyword>
<sequence>MPLARRYRLPSLTTALFGFVTLFAIVGFGAMTLVADRRLENVASAVQSESVYLRGEALRMNLSKALDREWNSVNAVAGTLRMNAIRVARPRLIAISRISNSIAWAGIADASGRLVASSHDELEGQDVSRATWFRRGLAGSHIGTAPAGDPLGRLVPSDAAGEGPVKFVDLSVAIRDDEDRVEGVLIYRLNAGWIQNYLVESARVLDLDLFLVDGRGRVLFDYVQSVPGGLSDRAAQVVASGQQGIFRVEHDDKHDVFLALLPKLVTDGMASLDWRLVARVPTRITGLGLGPFMLSRDIVALLLGSLLALLLGTALFSRYFLRPLQTLSREAEAIAEGRDIYPAEQRSSREAEILSSAIVRIQKV</sequence>
<reference evidence="8" key="1">
    <citation type="journal article" date="2013" name="Genome Announc.">
        <title>Draft Genome Sequence of Loktanella cinnabarina LL-001T, Isolated from Deep-Sea Floor Sediment.</title>
        <authorList>
            <person name="Nishi S."/>
            <person name="Tsubouchi T."/>
            <person name="Takaki Y."/>
            <person name="Koyanagi R."/>
            <person name="Satoh N."/>
            <person name="Maruyama T."/>
            <person name="Hatada Y."/>
        </authorList>
    </citation>
    <scope>NUCLEOTIDE SEQUENCE [LARGE SCALE GENOMIC DNA]</scope>
    <source>
        <strain evidence="8">LL-001</strain>
    </source>
</reference>
<dbReference type="EMBL" id="BATB01000046">
    <property type="protein sequence ID" value="GAD56758.1"/>
    <property type="molecule type" value="Genomic_DNA"/>
</dbReference>
<dbReference type="AlphaFoldDB" id="U3APV0"/>
<feature type="transmembrane region" description="Helical" evidence="6">
    <location>
        <begin position="12"/>
        <end position="35"/>
    </location>
</feature>
<evidence type="ECO:0000256" key="1">
    <source>
        <dbReference type="ARBA" id="ARBA00004651"/>
    </source>
</evidence>
<evidence type="ECO:0000256" key="5">
    <source>
        <dbReference type="ARBA" id="ARBA00023136"/>
    </source>
</evidence>
<dbReference type="Proteomes" id="UP000016566">
    <property type="component" value="Unassembled WGS sequence"/>
</dbReference>
<comment type="caution">
    <text evidence="8">The sequence shown here is derived from an EMBL/GenBank/DDBJ whole genome shotgun (WGS) entry which is preliminary data.</text>
</comment>
<feature type="domain" description="Cache" evidence="7">
    <location>
        <begin position="72"/>
        <end position="221"/>
    </location>
</feature>
<name>U3APV0_9RHOB</name>
<dbReference type="Gene3D" id="6.10.340.10">
    <property type="match status" value="1"/>
</dbReference>
<proteinExistence type="predicted"/>
<keyword evidence="3 6" id="KW-0812">Transmembrane</keyword>
<dbReference type="InterPro" id="IPR033479">
    <property type="entry name" value="dCache_1"/>
</dbReference>
<dbReference type="STRING" id="1337093.MBELCI_2810"/>
<evidence type="ECO:0000256" key="4">
    <source>
        <dbReference type="ARBA" id="ARBA00022989"/>
    </source>
</evidence>
<evidence type="ECO:0000313" key="8">
    <source>
        <dbReference type="EMBL" id="GAD56758.1"/>
    </source>
</evidence>
<evidence type="ECO:0000256" key="6">
    <source>
        <dbReference type="SAM" id="Phobius"/>
    </source>
</evidence>
<gene>
    <name evidence="8" type="ORF">MBELCI_2810</name>
</gene>
<dbReference type="GO" id="GO:0005886">
    <property type="term" value="C:plasma membrane"/>
    <property type="evidence" value="ECO:0007669"/>
    <property type="project" value="UniProtKB-SubCell"/>
</dbReference>
<evidence type="ECO:0000256" key="2">
    <source>
        <dbReference type="ARBA" id="ARBA00022475"/>
    </source>
</evidence>
<keyword evidence="9" id="KW-1185">Reference proteome</keyword>
<accession>U3APV0</accession>
<evidence type="ECO:0000256" key="3">
    <source>
        <dbReference type="ARBA" id="ARBA00022692"/>
    </source>
</evidence>
<keyword evidence="2" id="KW-1003">Cell membrane</keyword>
<comment type="subcellular location">
    <subcellularLocation>
        <location evidence="1">Cell membrane</location>
        <topology evidence="1">Multi-pass membrane protein</topology>
    </subcellularLocation>
</comment>
<dbReference type="eggNOG" id="COG4191">
    <property type="taxonomic scope" value="Bacteria"/>
</dbReference>
<evidence type="ECO:0000259" key="7">
    <source>
        <dbReference type="Pfam" id="PF02743"/>
    </source>
</evidence>